<keyword evidence="5" id="KW-1185">Reference proteome</keyword>
<evidence type="ECO:0000313" key="4">
    <source>
        <dbReference type="EMBL" id="BDA78469.1"/>
    </source>
</evidence>
<keyword evidence="2" id="KW-1133">Transmembrane helix</keyword>
<dbReference type="RefSeq" id="WP_109018897.1">
    <property type="nucleotide sequence ID" value="NZ_AP025028.1"/>
</dbReference>
<dbReference type="InterPro" id="IPR007730">
    <property type="entry name" value="SPOR-like_dom"/>
</dbReference>
<dbReference type="EMBL" id="AP025028">
    <property type="protein sequence ID" value="BDA78469.1"/>
    <property type="molecule type" value="Genomic_DNA"/>
</dbReference>
<dbReference type="SUPFAM" id="SSF110997">
    <property type="entry name" value="Sporulation related repeat"/>
    <property type="match status" value="1"/>
</dbReference>
<keyword evidence="2" id="KW-0472">Membrane</keyword>
<accession>A0ABN6KBX3</accession>
<dbReference type="GO" id="GO:0051301">
    <property type="term" value="P:cell division"/>
    <property type="evidence" value="ECO:0007669"/>
    <property type="project" value="UniProtKB-KW"/>
</dbReference>
<evidence type="ECO:0000313" key="5">
    <source>
        <dbReference type="Proteomes" id="UP000245263"/>
    </source>
</evidence>
<keyword evidence="2" id="KW-0812">Transmembrane</keyword>
<feature type="transmembrane region" description="Helical" evidence="2">
    <location>
        <begin position="16"/>
        <end position="37"/>
    </location>
</feature>
<feature type="compositionally biased region" description="Polar residues" evidence="1">
    <location>
        <begin position="65"/>
        <end position="77"/>
    </location>
</feature>
<keyword evidence="4" id="KW-0131">Cell cycle</keyword>
<feature type="region of interest" description="Disordered" evidence="1">
    <location>
        <begin position="95"/>
        <end position="140"/>
    </location>
</feature>
<dbReference type="InterPro" id="IPR036680">
    <property type="entry name" value="SPOR-like_sf"/>
</dbReference>
<proteinExistence type="predicted"/>
<feature type="domain" description="SPOR" evidence="3">
    <location>
        <begin position="186"/>
        <end position="268"/>
    </location>
</feature>
<keyword evidence="4" id="KW-0132">Cell division</keyword>
<feature type="region of interest" description="Disordered" evidence="1">
    <location>
        <begin position="44"/>
        <end position="77"/>
    </location>
</feature>
<gene>
    <name evidence="4" type="ORF">LPTSP3_g13990</name>
</gene>
<feature type="compositionally biased region" description="Polar residues" evidence="1">
    <location>
        <begin position="45"/>
        <end position="59"/>
    </location>
</feature>
<evidence type="ECO:0000256" key="2">
    <source>
        <dbReference type="SAM" id="Phobius"/>
    </source>
</evidence>
<dbReference type="PROSITE" id="PS51724">
    <property type="entry name" value="SPOR"/>
    <property type="match status" value="1"/>
</dbReference>
<dbReference type="Proteomes" id="UP000245263">
    <property type="component" value="Chromosome 1"/>
</dbReference>
<organism evidence="4 5">
    <name type="scientific">Leptospira kobayashii</name>
    <dbReference type="NCBI Taxonomy" id="1917830"/>
    <lineage>
        <taxon>Bacteria</taxon>
        <taxon>Pseudomonadati</taxon>
        <taxon>Spirochaetota</taxon>
        <taxon>Spirochaetia</taxon>
        <taxon>Leptospirales</taxon>
        <taxon>Leptospiraceae</taxon>
        <taxon>Leptospira</taxon>
    </lineage>
</organism>
<evidence type="ECO:0000256" key="1">
    <source>
        <dbReference type="SAM" id="MobiDB-lite"/>
    </source>
</evidence>
<evidence type="ECO:0000259" key="3">
    <source>
        <dbReference type="PROSITE" id="PS51724"/>
    </source>
</evidence>
<feature type="region of interest" description="Disordered" evidence="1">
    <location>
        <begin position="154"/>
        <end position="184"/>
    </location>
</feature>
<protein>
    <submittedName>
        <fullName evidence="4">Cell division protein</fullName>
    </submittedName>
</protein>
<name>A0ABN6KBX3_9LEPT</name>
<dbReference type="Pfam" id="PF05036">
    <property type="entry name" value="SPOR"/>
    <property type="match status" value="1"/>
</dbReference>
<feature type="compositionally biased region" description="Basic and acidic residues" evidence="1">
    <location>
        <begin position="163"/>
        <end position="181"/>
    </location>
</feature>
<reference evidence="4 5" key="1">
    <citation type="submission" date="2021-08" db="EMBL/GenBank/DDBJ databases">
        <title>Complete genome sequence of Leptospira kobayashii strain E30.</title>
        <authorList>
            <person name="Nakao R."/>
            <person name="Nakamura S."/>
            <person name="Masuzawa T."/>
            <person name="Koizumi N."/>
        </authorList>
    </citation>
    <scope>NUCLEOTIDE SEQUENCE [LARGE SCALE GENOMIC DNA]</scope>
    <source>
        <strain evidence="4 5">E30</strain>
    </source>
</reference>
<sequence length="274" mass="30177">MKERVFYVINLDKQRIGVLSLFLFALFFSFFFLGVSVGKGRLESAPSQSLQSQTAVSENAESKTTEGSQTEESIPAPNSQELALKGSKAKEIATNNGNLEVPMADVGNTTNPYYAESSTTKDEEEERKAQVVDLTKSSRTSKQEIKKNEILLKNQAPSRPSLSKKEKSLSEKTKKVSKRAELTSPQTQGKLYTVQLGAFGTRDSAESFLSKLIGDNKGKLSSNPFIVYKNGYFVVQLGKTNNKEGLRKQLSKLILATEVKSKAMIVSFVPLSRS</sequence>
<feature type="compositionally biased region" description="Polar residues" evidence="1">
    <location>
        <begin position="107"/>
        <end position="118"/>
    </location>
</feature>
<dbReference type="Gene3D" id="3.30.70.1070">
    <property type="entry name" value="Sporulation related repeat"/>
    <property type="match status" value="1"/>
</dbReference>